<protein>
    <submittedName>
        <fullName evidence="4">DUF4190 domain-containing protein</fullName>
    </submittedName>
</protein>
<evidence type="ECO:0000256" key="1">
    <source>
        <dbReference type="SAM" id="MobiDB-lite"/>
    </source>
</evidence>
<feature type="domain" description="DUF4190" evidence="3">
    <location>
        <begin position="109"/>
        <end position="160"/>
    </location>
</feature>
<feature type="compositionally biased region" description="Polar residues" evidence="1">
    <location>
        <begin position="1"/>
        <end position="10"/>
    </location>
</feature>
<accession>A0ABW6W411</accession>
<evidence type="ECO:0000259" key="3">
    <source>
        <dbReference type="Pfam" id="PF13828"/>
    </source>
</evidence>
<name>A0ABW6W411_9ACTN</name>
<dbReference type="Pfam" id="PF13828">
    <property type="entry name" value="DUF4190"/>
    <property type="match status" value="1"/>
</dbReference>
<keyword evidence="2" id="KW-0812">Transmembrane</keyword>
<evidence type="ECO:0000313" key="5">
    <source>
        <dbReference type="Proteomes" id="UP001602245"/>
    </source>
</evidence>
<keyword evidence="2" id="KW-1133">Transmembrane helix</keyword>
<dbReference type="RefSeq" id="WP_211216767.1">
    <property type="nucleotide sequence ID" value="NZ_JBIAZU010000001.1"/>
</dbReference>
<keyword evidence="2" id="KW-0472">Membrane</keyword>
<sequence length="296" mass="31124">MTDENSSSASAPPPDPTAPPIPTAPEIPTVPPDPVPPAYQPPPGYPAPGYPAPGYPAGYQAVGYQPPPGYYPGPGYPPPPYGYPGYPPPYGYPGYPPPPPADPGTNGFAIAALITSIPGGSLLSVAFGIVALVQIRKSRQRGRGLAIAGLAISACWVLLICGALGYGFVQGVRESANQDSSSVGGSPVPTVTTDYQLGECLNNLYGPTPNPVSCTTAHPGEIYAIVNLPYGPWPGEESVKEQAELACEPLLDRYLTDHPNLDFTYMYPGESAWPDDRRVICIARDPEGDLREPLVK</sequence>
<comment type="caution">
    <text evidence="4">The sequence shown here is derived from an EMBL/GenBank/DDBJ whole genome shotgun (WGS) entry which is preliminary data.</text>
</comment>
<gene>
    <name evidence="4" type="ORF">ACFY35_00570</name>
</gene>
<feature type="compositionally biased region" description="Pro residues" evidence="1">
    <location>
        <begin position="11"/>
        <end position="47"/>
    </location>
</feature>
<organism evidence="4 5">
    <name type="scientific">Paractinoplanes globisporus</name>
    <dbReference type="NCBI Taxonomy" id="113565"/>
    <lineage>
        <taxon>Bacteria</taxon>
        <taxon>Bacillati</taxon>
        <taxon>Actinomycetota</taxon>
        <taxon>Actinomycetes</taxon>
        <taxon>Micromonosporales</taxon>
        <taxon>Micromonosporaceae</taxon>
        <taxon>Paractinoplanes</taxon>
    </lineage>
</organism>
<dbReference type="Proteomes" id="UP001602245">
    <property type="component" value="Unassembled WGS sequence"/>
</dbReference>
<feature type="transmembrane region" description="Helical" evidence="2">
    <location>
        <begin position="145"/>
        <end position="169"/>
    </location>
</feature>
<evidence type="ECO:0000313" key="4">
    <source>
        <dbReference type="EMBL" id="MFF5287898.1"/>
    </source>
</evidence>
<proteinExistence type="predicted"/>
<reference evidence="4 5" key="1">
    <citation type="submission" date="2024-10" db="EMBL/GenBank/DDBJ databases">
        <title>The Natural Products Discovery Center: Release of the First 8490 Sequenced Strains for Exploring Actinobacteria Biosynthetic Diversity.</title>
        <authorList>
            <person name="Kalkreuter E."/>
            <person name="Kautsar S.A."/>
            <person name="Yang D."/>
            <person name="Bader C.D."/>
            <person name="Teijaro C.N."/>
            <person name="Fluegel L."/>
            <person name="Davis C.M."/>
            <person name="Simpson J.R."/>
            <person name="Lauterbach L."/>
            <person name="Steele A.D."/>
            <person name="Gui C."/>
            <person name="Meng S."/>
            <person name="Li G."/>
            <person name="Viehrig K."/>
            <person name="Ye F."/>
            <person name="Su P."/>
            <person name="Kiefer A.F."/>
            <person name="Nichols A."/>
            <person name="Cepeda A.J."/>
            <person name="Yan W."/>
            <person name="Fan B."/>
            <person name="Jiang Y."/>
            <person name="Adhikari A."/>
            <person name="Zheng C.-J."/>
            <person name="Schuster L."/>
            <person name="Cowan T.M."/>
            <person name="Smanski M.J."/>
            <person name="Chevrette M.G."/>
            <person name="De Carvalho L.P.S."/>
            <person name="Shen B."/>
        </authorList>
    </citation>
    <scope>NUCLEOTIDE SEQUENCE [LARGE SCALE GENOMIC DNA]</scope>
    <source>
        <strain evidence="4 5">NPDC000087</strain>
    </source>
</reference>
<dbReference type="EMBL" id="JBIAZU010000001">
    <property type="protein sequence ID" value="MFF5287898.1"/>
    <property type="molecule type" value="Genomic_DNA"/>
</dbReference>
<feature type="region of interest" description="Disordered" evidence="1">
    <location>
        <begin position="1"/>
        <end position="47"/>
    </location>
</feature>
<feature type="transmembrane region" description="Helical" evidence="2">
    <location>
        <begin position="108"/>
        <end position="133"/>
    </location>
</feature>
<evidence type="ECO:0000256" key="2">
    <source>
        <dbReference type="SAM" id="Phobius"/>
    </source>
</evidence>
<dbReference type="InterPro" id="IPR025241">
    <property type="entry name" value="DUF4190"/>
</dbReference>
<keyword evidence="5" id="KW-1185">Reference proteome</keyword>